<dbReference type="EC" id="3.6.5.-" evidence="8"/>
<comment type="subcellular location">
    <subcellularLocation>
        <location evidence="8">Cytoplasm</location>
    </subcellularLocation>
</comment>
<dbReference type="AlphaFoldDB" id="A0A0K2BLU3"/>
<dbReference type="PANTHER" id="PTHR11702">
    <property type="entry name" value="DEVELOPMENTALLY REGULATED GTP-BINDING PROTEIN-RELATED"/>
    <property type="match status" value="1"/>
</dbReference>
<comment type="function">
    <text evidence="8">An essential GTPase which binds GTP, GDP and possibly (p)ppGpp with moderate affinity, with high nucleotide exchange rates and a fairly low GTP hydrolysis rate. Plays a role in control of the cell cycle, stress response, ribosome biogenesis and in those bacteria that undergo differentiation, in morphogenesis control.</text>
</comment>
<dbReference type="CDD" id="cd01898">
    <property type="entry name" value="Obg"/>
    <property type="match status" value="1"/>
</dbReference>
<evidence type="ECO:0000256" key="5">
    <source>
        <dbReference type="ARBA" id="ARBA00022801"/>
    </source>
</evidence>
<dbReference type="GO" id="GO:0043022">
    <property type="term" value="F:ribosome binding"/>
    <property type="evidence" value="ECO:0007669"/>
    <property type="project" value="UniProtKB-ARBA"/>
</dbReference>
<evidence type="ECO:0000256" key="3">
    <source>
        <dbReference type="ARBA" id="ARBA00022723"/>
    </source>
</evidence>
<dbReference type="Pfam" id="PF01018">
    <property type="entry name" value="GTP1_OBG"/>
    <property type="match status" value="1"/>
</dbReference>
<organism evidence="11 12">
    <name type="scientific">Candidatus Palibaumannia cicadellinicola</name>
    <dbReference type="NCBI Taxonomy" id="186490"/>
    <lineage>
        <taxon>Bacteria</taxon>
        <taxon>Pseudomonadati</taxon>
        <taxon>Pseudomonadota</taxon>
        <taxon>Gammaproteobacteria</taxon>
        <taxon>Candidatus Palibaumannia</taxon>
    </lineage>
</organism>
<dbReference type="PROSITE" id="PS51883">
    <property type="entry name" value="OBG"/>
    <property type="match status" value="1"/>
</dbReference>
<feature type="domain" description="OBG-type G" evidence="9">
    <location>
        <begin position="160"/>
        <end position="336"/>
    </location>
</feature>
<gene>
    <name evidence="11" type="primary">obgE</name>
    <name evidence="8" type="synonym">obg</name>
    <name evidence="11" type="ORF">AB162_588</name>
</gene>
<dbReference type="GO" id="GO:0000287">
    <property type="term" value="F:magnesium ion binding"/>
    <property type="evidence" value="ECO:0007669"/>
    <property type="project" value="InterPro"/>
</dbReference>
<evidence type="ECO:0000259" key="10">
    <source>
        <dbReference type="PROSITE" id="PS51883"/>
    </source>
</evidence>
<dbReference type="RefSeq" id="WP_053097413.1">
    <property type="nucleotide sequence ID" value="NZ_CP011787.1"/>
</dbReference>
<dbReference type="PROSITE" id="PS51710">
    <property type="entry name" value="G_OBG"/>
    <property type="match status" value="1"/>
</dbReference>
<feature type="binding site" evidence="8">
    <location>
        <begin position="317"/>
        <end position="319"/>
    </location>
    <ligand>
        <name>GTP</name>
        <dbReference type="ChEBI" id="CHEBI:37565"/>
    </ligand>
</feature>
<evidence type="ECO:0000256" key="6">
    <source>
        <dbReference type="ARBA" id="ARBA00022842"/>
    </source>
</evidence>
<reference evidence="11 12" key="1">
    <citation type="submission" date="2015-06" db="EMBL/GenBank/DDBJ databases">
        <title>Lineage-specific patterns of genome deterioration in obligate symbionts.</title>
        <authorList>
            <person name="Bennett G.M."/>
            <person name="McCutcheon J.P."/>
            <person name="McDonald B.R."/>
            <person name="Moran N.A."/>
        </authorList>
    </citation>
    <scope>NUCLEOTIDE SEQUENCE [LARGE SCALE GENOMIC DNA]</scope>
    <source>
        <strain evidence="11 12">B-GSS</strain>
    </source>
</reference>
<dbReference type="PRINTS" id="PR00326">
    <property type="entry name" value="GTP1OBG"/>
</dbReference>
<dbReference type="Gene3D" id="2.70.210.12">
    <property type="entry name" value="GTP1/OBG domain"/>
    <property type="match status" value="1"/>
</dbReference>
<evidence type="ECO:0000313" key="11">
    <source>
        <dbReference type="EMBL" id="AKZ66162.1"/>
    </source>
</evidence>
<evidence type="ECO:0000256" key="4">
    <source>
        <dbReference type="ARBA" id="ARBA00022741"/>
    </source>
</evidence>
<feature type="binding site" evidence="8">
    <location>
        <begin position="191"/>
        <end position="195"/>
    </location>
    <ligand>
        <name>GTP</name>
        <dbReference type="ChEBI" id="CHEBI:37565"/>
    </ligand>
</feature>
<dbReference type="NCBIfam" id="NF008955">
    <property type="entry name" value="PRK12297.1"/>
    <property type="match status" value="1"/>
</dbReference>
<dbReference type="GO" id="GO:0042254">
    <property type="term" value="P:ribosome biogenesis"/>
    <property type="evidence" value="ECO:0007669"/>
    <property type="project" value="UniProtKB-UniRule"/>
</dbReference>
<feature type="binding site" evidence="8">
    <location>
        <position position="173"/>
    </location>
    <ligand>
        <name>Mg(2+)</name>
        <dbReference type="ChEBI" id="CHEBI:18420"/>
    </ligand>
</feature>
<dbReference type="InterPro" id="IPR006074">
    <property type="entry name" value="GTP1-OBG_CS"/>
</dbReference>
<keyword evidence="12" id="KW-1185">Reference proteome</keyword>
<feature type="binding site" evidence="8">
    <location>
        <begin position="213"/>
        <end position="216"/>
    </location>
    <ligand>
        <name>GTP</name>
        <dbReference type="ChEBI" id="CHEBI:37565"/>
    </ligand>
</feature>
<dbReference type="PROSITE" id="PS00905">
    <property type="entry name" value="GTP1_OBG"/>
    <property type="match status" value="1"/>
</dbReference>
<dbReference type="InterPro" id="IPR027417">
    <property type="entry name" value="P-loop_NTPase"/>
</dbReference>
<dbReference type="Gene3D" id="3.40.50.300">
    <property type="entry name" value="P-loop containing nucleotide triphosphate hydrolases"/>
    <property type="match status" value="1"/>
</dbReference>
<dbReference type="GO" id="GO:0003924">
    <property type="term" value="F:GTPase activity"/>
    <property type="evidence" value="ECO:0007669"/>
    <property type="project" value="UniProtKB-UniRule"/>
</dbReference>
<name>A0A0K2BLU3_9GAMM</name>
<dbReference type="FunFam" id="2.70.210.12:FF:000001">
    <property type="entry name" value="GTPase Obg"/>
    <property type="match status" value="1"/>
</dbReference>
<protein>
    <recommendedName>
        <fullName evidence="8">GTPase Obg</fullName>
        <ecNumber evidence="8">3.6.5.-</ecNumber>
    </recommendedName>
    <alternativeName>
        <fullName evidence="8">GTP-binding protein Obg</fullName>
    </alternativeName>
</protein>
<dbReference type="OrthoDB" id="9807318at2"/>
<dbReference type="GO" id="GO:0005737">
    <property type="term" value="C:cytoplasm"/>
    <property type="evidence" value="ECO:0007669"/>
    <property type="project" value="UniProtKB-SubCell"/>
</dbReference>
<dbReference type="Proteomes" id="UP000056466">
    <property type="component" value="Chromosome"/>
</dbReference>
<sequence>MKFIDEAAIVVTAGNGGSGCVSFRRAKGITLGSPEGGNGGDGGNVWLQADENINTLIDYHFEKNFFAENGKKGQGSNCTGKSGKDLIVKVPVGTRVLDQNNNEIICDMIFHNQRFLVAKGGFHGLGNTHFKSSINRIPRQKTDGTKGEIRQLKLELILLADVGLLGLPNAGKSTFLRAVSAAKPKVANYPFTTLVPNLGVVKIKKNNSFIMADIPGLIKGAADGAGLGTRFLKHLERCRLLLHLVDLEPIDQSDPLENANIIRNELKYYNEKLANKPCWLVFTKVDLFRNKTKLQDKAQAIAEIFNNKTKYNYYLISSANNYGIKLLCLDIMMFIKNQKNQPVEQETQEQINFIWR</sequence>
<keyword evidence="5 8" id="KW-0378">Hydrolase</keyword>
<dbReference type="Pfam" id="PF01926">
    <property type="entry name" value="MMR_HSR1"/>
    <property type="match status" value="1"/>
</dbReference>
<dbReference type="SUPFAM" id="SSF82051">
    <property type="entry name" value="Obg GTP-binding protein N-terminal domain"/>
    <property type="match status" value="1"/>
</dbReference>
<dbReference type="NCBIfam" id="TIGR02729">
    <property type="entry name" value="Obg_CgtA"/>
    <property type="match status" value="1"/>
</dbReference>
<dbReference type="GO" id="GO:0005525">
    <property type="term" value="F:GTP binding"/>
    <property type="evidence" value="ECO:0007669"/>
    <property type="project" value="UniProtKB-UniRule"/>
</dbReference>
<evidence type="ECO:0000256" key="7">
    <source>
        <dbReference type="ARBA" id="ARBA00023134"/>
    </source>
</evidence>
<dbReference type="InterPro" id="IPR006073">
    <property type="entry name" value="GTP-bd"/>
</dbReference>
<evidence type="ECO:0000256" key="2">
    <source>
        <dbReference type="ARBA" id="ARBA00022490"/>
    </source>
</evidence>
<dbReference type="HAMAP" id="MF_01454">
    <property type="entry name" value="GTPase_Obg"/>
    <property type="match status" value="1"/>
</dbReference>
<keyword evidence="2 8" id="KW-0963">Cytoplasm</keyword>
<evidence type="ECO:0000256" key="8">
    <source>
        <dbReference type="HAMAP-Rule" id="MF_01454"/>
    </source>
</evidence>
<comment type="cofactor">
    <cofactor evidence="8">
        <name>Mg(2+)</name>
        <dbReference type="ChEBI" id="CHEBI:18420"/>
    </cofactor>
</comment>
<proteinExistence type="inferred from homology"/>
<dbReference type="PROSITE" id="PS51257">
    <property type="entry name" value="PROKAR_LIPOPROTEIN"/>
    <property type="match status" value="1"/>
</dbReference>
<dbReference type="SUPFAM" id="SSF52540">
    <property type="entry name" value="P-loop containing nucleoside triphosphate hydrolases"/>
    <property type="match status" value="1"/>
</dbReference>
<dbReference type="KEGG" id="bcig:AB162_588"/>
<evidence type="ECO:0000313" key="12">
    <source>
        <dbReference type="Proteomes" id="UP000056466"/>
    </source>
</evidence>
<dbReference type="InterPro" id="IPR045086">
    <property type="entry name" value="OBG_GTPase"/>
</dbReference>
<accession>A0A0K2BLU3</accession>
<evidence type="ECO:0000256" key="1">
    <source>
        <dbReference type="ARBA" id="ARBA00007699"/>
    </source>
</evidence>
<dbReference type="InterPro" id="IPR006169">
    <property type="entry name" value="GTP1_OBG_dom"/>
</dbReference>
<feature type="binding site" evidence="8">
    <location>
        <position position="193"/>
    </location>
    <ligand>
        <name>Mg(2+)</name>
        <dbReference type="ChEBI" id="CHEBI:18420"/>
    </ligand>
</feature>
<dbReference type="PATRIC" id="fig|186490.8.peg.554"/>
<keyword evidence="3 8" id="KW-0479">Metal-binding</keyword>
<keyword evidence="7 8" id="KW-0342">GTP-binding</keyword>
<feature type="domain" description="Obg" evidence="10">
    <location>
        <begin position="1"/>
        <end position="159"/>
    </location>
</feature>
<comment type="similarity">
    <text evidence="1 8">Belongs to the TRAFAC class OBG-HflX-like GTPase superfamily. OBG GTPase family.</text>
</comment>
<dbReference type="PIRSF" id="PIRSF002401">
    <property type="entry name" value="GTP_bd_Obg/CgtA"/>
    <property type="match status" value="1"/>
</dbReference>
<dbReference type="InterPro" id="IPR036726">
    <property type="entry name" value="GTP1_OBG_dom_sf"/>
</dbReference>
<dbReference type="NCBIfam" id="NF008956">
    <property type="entry name" value="PRK12299.1"/>
    <property type="match status" value="1"/>
</dbReference>
<keyword evidence="6 8" id="KW-0460">Magnesium</keyword>
<dbReference type="PANTHER" id="PTHR11702:SF31">
    <property type="entry name" value="MITOCHONDRIAL RIBOSOME-ASSOCIATED GTPASE 2"/>
    <property type="match status" value="1"/>
</dbReference>
<feature type="binding site" evidence="8">
    <location>
        <begin position="166"/>
        <end position="173"/>
    </location>
    <ligand>
        <name>GTP</name>
        <dbReference type="ChEBI" id="CHEBI:37565"/>
    </ligand>
</feature>
<dbReference type="InterPro" id="IPR031167">
    <property type="entry name" value="G_OBG"/>
</dbReference>
<feature type="binding site" evidence="8">
    <location>
        <begin position="283"/>
        <end position="286"/>
    </location>
    <ligand>
        <name>GTP</name>
        <dbReference type="ChEBI" id="CHEBI:37565"/>
    </ligand>
</feature>
<dbReference type="InterPro" id="IPR014100">
    <property type="entry name" value="GTP-bd_Obg/CgtA"/>
</dbReference>
<keyword evidence="4 8" id="KW-0547">Nucleotide-binding</keyword>
<evidence type="ECO:0000259" key="9">
    <source>
        <dbReference type="PROSITE" id="PS51710"/>
    </source>
</evidence>
<comment type="subunit">
    <text evidence="8">Monomer.</text>
</comment>
<dbReference type="EMBL" id="CP011787">
    <property type="protein sequence ID" value="AKZ66162.1"/>
    <property type="molecule type" value="Genomic_DNA"/>
</dbReference>